<keyword evidence="4" id="KW-0227">DNA damage</keyword>
<dbReference type="Pfam" id="PF01653">
    <property type="entry name" value="DNA_ligase_aden"/>
    <property type="match status" value="1"/>
</dbReference>
<dbReference type="Gene3D" id="2.40.50.140">
    <property type="entry name" value="Nucleic acid-binding proteins"/>
    <property type="match status" value="1"/>
</dbReference>
<dbReference type="InterPro" id="IPR013840">
    <property type="entry name" value="DNAligase_N"/>
</dbReference>
<proteinExistence type="predicted"/>
<dbReference type="Gene3D" id="1.10.150.20">
    <property type="entry name" value="5' to 3' exonuclease, C-terminal subdomain"/>
    <property type="match status" value="2"/>
</dbReference>
<dbReference type="GO" id="GO:0006260">
    <property type="term" value="P:DNA replication"/>
    <property type="evidence" value="ECO:0007669"/>
    <property type="project" value="UniProtKB-KW"/>
</dbReference>
<comment type="catalytic activity">
    <reaction evidence="7">
        <text>NAD(+) + (deoxyribonucleotide)n-3'-hydroxyl + 5'-phospho-(deoxyribonucleotide)m = (deoxyribonucleotide)n+m + AMP + beta-nicotinamide D-nucleotide.</text>
        <dbReference type="EC" id="6.5.1.2"/>
    </reaction>
</comment>
<evidence type="ECO:0000256" key="6">
    <source>
        <dbReference type="ARBA" id="ARBA00023204"/>
    </source>
</evidence>
<keyword evidence="5" id="KW-0520">NAD</keyword>
<feature type="domain" description="BRCT" evidence="8">
    <location>
        <begin position="451"/>
        <end position="529"/>
    </location>
</feature>
<dbReference type="EC" id="6.5.1.2" evidence="1"/>
<evidence type="ECO:0000256" key="4">
    <source>
        <dbReference type="ARBA" id="ARBA00022763"/>
    </source>
</evidence>
<dbReference type="InterPro" id="IPR004150">
    <property type="entry name" value="NAD_DNA_ligase_OB"/>
</dbReference>
<dbReference type="PROSITE" id="PS50172">
    <property type="entry name" value="BRCT"/>
    <property type="match status" value="1"/>
</dbReference>
<evidence type="ECO:0000256" key="5">
    <source>
        <dbReference type="ARBA" id="ARBA00023027"/>
    </source>
</evidence>
<dbReference type="Gene3D" id="3.40.50.10190">
    <property type="entry name" value="BRCT domain"/>
    <property type="match status" value="1"/>
</dbReference>
<evidence type="ECO:0000313" key="10">
    <source>
        <dbReference type="Proteomes" id="UP000280696"/>
    </source>
</evidence>
<evidence type="ECO:0000256" key="3">
    <source>
        <dbReference type="ARBA" id="ARBA00022705"/>
    </source>
</evidence>
<dbReference type="Gene3D" id="3.30.470.30">
    <property type="entry name" value="DNA ligase/mRNA capping enzyme"/>
    <property type="match status" value="1"/>
</dbReference>
<keyword evidence="3" id="KW-0235">DNA replication</keyword>
<dbReference type="Pfam" id="PF00533">
    <property type="entry name" value="BRCT"/>
    <property type="match status" value="1"/>
</dbReference>
<accession>A0A3A9ASL4</accession>
<dbReference type="OrthoDB" id="9759736at2"/>
<dbReference type="SUPFAM" id="SSF52113">
    <property type="entry name" value="BRCT domain"/>
    <property type="match status" value="1"/>
</dbReference>
<dbReference type="InterPro" id="IPR012340">
    <property type="entry name" value="NA-bd_OB-fold"/>
</dbReference>
<dbReference type="InterPro" id="IPR036420">
    <property type="entry name" value="BRCT_dom_sf"/>
</dbReference>
<name>A0A3A9ASL4_9FIRM</name>
<dbReference type="Pfam" id="PF03120">
    <property type="entry name" value="OB_DNA_ligase"/>
    <property type="match status" value="1"/>
</dbReference>
<evidence type="ECO:0000259" key="8">
    <source>
        <dbReference type="PROSITE" id="PS50172"/>
    </source>
</evidence>
<keyword evidence="2 9" id="KW-0436">Ligase</keyword>
<dbReference type="SMART" id="SM00292">
    <property type="entry name" value="BRCT"/>
    <property type="match status" value="1"/>
</dbReference>
<reference evidence="9 10" key="1">
    <citation type="submission" date="2018-09" db="EMBL/GenBank/DDBJ databases">
        <title>Murine metabolic-syndrome-specific gut microbial biobank.</title>
        <authorList>
            <person name="Liu C."/>
        </authorList>
    </citation>
    <scope>NUCLEOTIDE SEQUENCE [LARGE SCALE GENOMIC DNA]</scope>
    <source>
        <strain evidence="9 10">0.1xD8-82</strain>
    </source>
</reference>
<sequence length="529" mass="59614">MQIYFQYILLATPVTTLLYHNKRLKDTLVGSNGRPYRNARNLASGSIRSLDAAVCKERESSFFAFHVLKGLDEFPGLKNSRDGKLLCLMEYGFGICPFQTLDGNISEEFLHGQIESMQALADLSNIPIDGMVIRFEDLAYSESLGRNGHHYHDGIAFKFEDNVYETIFRSIKWQTGRSGEIAPVAVFDTAEIDGCEVSRASLRNLTFIKNLELYPGCRILVSKRNMIIPHVEENLDRRNYQDMILQTCPCCGQPARTYSRAGDKGRIVETLHCDNPECGNRILQRFAHFAEKKAMNIKGLSEATLDQLIRLGALKSYQDLYHLDRYRKEIIALEGFGEKSYENLITSINESRNTTFVRFLVAMDIPLIGRTASRILDRHFHGSLRELRLAALDRFDFTCLEGIGDIMSSNLHKWFRNPDHLLLWGSLQNELHFENGLDAQTSGEENNMNETTNNTFAGCTIVATGKLENFTRDGINAKIISLGATPGSSVTKKTDYLICGEKAGSKLAKAEQLGVKILTEQEFLEMLSA</sequence>
<gene>
    <name evidence="9" type="ORF">D7V94_01300</name>
</gene>
<dbReference type="InterPro" id="IPR010994">
    <property type="entry name" value="RuvA_2-like"/>
</dbReference>
<organism evidence="9 10">
    <name type="scientific">Parablautia intestinalis</name>
    <dbReference type="NCBI Taxonomy" id="2320100"/>
    <lineage>
        <taxon>Bacteria</taxon>
        <taxon>Bacillati</taxon>
        <taxon>Bacillota</taxon>
        <taxon>Clostridia</taxon>
        <taxon>Lachnospirales</taxon>
        <taxon>Lachnospiraceae</taxon>
        <taxon>Parablautia</taxon>
    </lineage>
</organism>
<dbReference type="GO" id="GO:0006281">
    <property type="term" value="P:DNA repair"/>
    <property type="evidence" value="ECO:0007669"/>
    <property type="project" value="UniProtKB-KW"/>
</dbReference>
<evidence type="ECO:0000313" key="9">
    <source>
        <dbReference type="EMBL" id="RKI94362.1"/>
    </source>
</evidence>
<dbReference type="CDD" id="cd17748">
    <property type="entry name" value="BRCT_DNA_ligase_like"/>
    <property type="match status" value="1"/>
</dbReference>
<dbReference type="Pfam" id="PF12826">
    <property type="entry name" value="HHH_2"/>
    <property type="match status" value="1"/>
</dbReference>
<dbReference type="AlphaFoldDB" id="A0A3A9ASL4"/>
<protein>
    <recommendedName>
        <fullName evidence="1">DNA ligase (NAD(+))</fullName>
        <ecNumber evidence="1">6.5.1.2</ecNumber>
    </recommendedName>
</protein>
<dbReference type="GO" id="GO:0046872">
    <property type="term" value="F:metal ion binding"/>
    <property type="evidence" value="ECO:0007669"/>
    <property type="project" value="UniProtKB-KW"/>
</dbReference>
<dbReference type="InterPro" id="IPR001357">
    <property type="entry name" value="BRCT_dom"/>
</dbReference>
<dbReference type="EMBL" id="RAYQ01000001">
    <property type="protein sequence ID" value="RKI94362.1"/>
    <property type="molecule type" value="Genomic_DNA"/>
</dbReference>
<dbReference type="RefSeq" id="WP_120466286.1">
    <property type="nucleotide sequence ID" value="NZ_RAYQ01000001.1"/>
</dbReference>
<comment type="caution">
    <text evidence="9">The sequence shown here is derived from an EMBL/GenBank/DDBJ whole genome shotgun (WGS) entry which is preliminary data.</text>
</comment>
<evidence type="ECO:0000256" key="1">
    <source>
        <dbReference type="ARBA" id="ARBA00012722"/>
    </source>
</evidence>
<dbReference type="SUPFAM" id="SSF56091">
    <property type="entry name" value="DNA ligase/mRNA capping enzyme, catalytic domain"/>
    <property type="match status" value="1"/>
</dbReference>
<dbReference type="SUPFAM" id="SSF47781">
    <property type="entry name" value="RuvA domain 2-like"/>
    <property type="match status" value="1"/>
</dbReference>
<evidence type="ECO:0000256" key="7">
    <source>
        <dbReference type="ARBA" id="ARBA00034005"/>
    </source>
</evidence>
<dbReference type="SMART" id="SM00532">
    <property type="entry name" value="LIGANc"/>
    <property type="match status" value="1"/>
</dbReference>
<keyword evidence="10" id="KW-1185">Reference proteome</keyword>
<dbReference type="Proteomes" id="UP000280696">
    <property type="component" value="Unassembled WGS sequence"/>
</dbReference>
<evidence type="ECO:0000256" key="2">
    <source>
        <dbReference type="ARBA" id="ARBA00022598"/>
    </source>
</evidence>
<dbReference type="InterPro" id="IPR041663">
    <property type="entry name" value="DisA/LigA_HHH"/>
</dbReference>
<dbReference type="GO" id="GO:0003911">
    <property type="term" value="F:DNA ligase (NAD+) activity"/>
    <property type="evidence" value="ECO:0007669"/>
    <property type="project" value="UniProtKB-EC"/>
</dbReference>
<dbReference type="SUPFAM" id="SSF50249">
    <property type="entry name" value="Nucleic acid-binding proteins"/>
    <property type="match status" value="1"/>
</dbReference>
<keyword evidence="6" id="KW-0234">DNA repair</keyword>
<dbReference type="InterPro" id="IPR013839">
    <property type="entry name" value="DNAligase_adenylation"/>
</dbReference>